<gene>
    <name evidence="1" type="ORF">LEP1GSC035_2450</name>
</gene>
<comment type="caution">
    <text evidence="1">The sequence shown here is derived from an EMBL/GenBank/DDBJ whole genome shotgun (WGS) entry which is preliminary data.</text>
</comment>
<dbReference type="Proteomes" id="UP000012099">
    <property type="component" value="Unassembled WGS sequence"/>
</dbReference>
<evidence type="ECO:0000313" key="2">
    <source>
        <dbReference type="Proteomes" id="UP000012099"/>
    </source>
</evidence>
<proteinExistence type="predicted"/>
<organism evidence="1 2">
    <name type="scientific">Leptospira noguchii str. 2007001578</name>
    <dbReference type="NCBI Taxonomy" id="1049974"/>
    <lineage>
        <taxon>Bacteria</taxon>
        <taxon>Pseudomonadati</taxon>
        <taxon>Spirochaetota</taxon>
        <taxon>Spirochaetia</taxon>
        <taxon>Leptospirales</taxon>
        <taxon>Leptospiraceae</taxon>
        <taxon>Leptospira</taxon>
    </lineage>
</organism>
<keyword evidence="2" id="KW-1185">Reference proteome</keyword>
<sequence>MAAGFALSFYVEFKLNVFSGFCFFSNFFSINRSVVNIQRTASSMDILILHEDQKIESALVESLVGTDSLLVPSDYWNRLNPQERKNLRKKLPILLRKYSKRIASMERLHFRAGKIKYNRGVGKMKKFSIRVNTGVWANLGVLAAAHGVSRCYLFNYMLWLEDLGGEGDFFVKSLNQGVPSFHWTYKMIWKINRRQNLISRELQFEPNPMTNKYPYYLNKS</sequence>
<reference evidence="1 2" key="1">
    <citation type="submission" date="2013-01" db="EMBL/GenBank/DDBJ databases">
        <authorList>
            <person name="Harkins D.M."/>
            <person name="Durkin A.S."/>
            <person name="Brinkac L.M."/>
            <person name="Haft D.H."/>
            <person name="Selengut J.D."/>
            <person name="Sanka R."/>
            <person name="DePew J."/>
            <person name="Purushe J."/>
            <person name="Whelen A.C."/>
            <person name="Vinetz J.M."/>
            <person name="Sutton G.G."/>
            <person name="Nierman W.C."/>
            <person name="Fouts D.E."/>
        </authorList>
    </citation>
    <scope>NUCLEOTIDE SEQUENCE [LARGE SCALE GENOMIC DNA]</scope>
    <source>
        <strain evidence="1 2">2007001578</strain>
    </source>
</reference>
<dbReference type="InterPro" id="IPR011458">
    <property type="entry name" value="DUF1564"/>
</dbReference>
<name>A0ABP2TEC5_9LEPT</name>
<evidence type="ECO:0000313" key="1">
    <source>
        <dbReference type="EMBL" id="EMN02565.1"/>
    </source>
</evidence>
<dbReference type="RefSeq" id="WP_004427095.1">
    <property type="nucleotide sequence ID" value="NZ_AHMH02000012.1"/>
</dbReference>
<dbReference type="Pfam" id="PF07600">
    <property type="entry name" value="DUF1564"/>
    <property type="match status" value="1"/>
</dbReference>
<accession>A0ABP2TEC5</accession>
<dbReference type="EMBL" id="AHMH02000012">
    <property type="protein sequence ID" value="EMN02565.1"/>
    <property type="molecule type" value="Genomic_DNA"/>
</dbReference>
<protein>
    <submittedName>
        <fullName evidence="1">PF07600 family protein</fullName>
    </submittedName>
</protein>